<organism evidence="1">
    <name type="scientific">marine sediment metagenome</name>
    <dbReference type="NCBI Taxonomy" id="412755"/>
    <lineage>
        <taxon>unclassified sequences</taxon>
        <taxon>metagenomes</taxon>
        <taxon>ecological metagenomes</taxon>
    </lineage>
</organism>
<name>A0A0F9UPR9_9ZZZZ</name>
<dbReference type="AlphaFoldDB" id="A0A0F9UPR9"/>
<reference evidence="1" key="1">
    <citation type="journal article" date="2015" name="Nature">
        <title>Complex archaea that bridge the gap between prokaryotes and eukaryotes.</title>
        <authorList>
            <person name="Spang A."/>
            <person name="Saw J.H."/>
            <person name="Jorgensen S.L."/>
            <person name="Zaremba-Niedzwiedzka K."/>
            <person name="Martijn J."/>
            <person name="Lind A.E."/>
            <person name="van Eijk R."/>
            <person name="Schleper C."/>
            <person name="Guy L."/>
            <person name="Ettema T.J."/>
        </authorList>
    </citation>
    <scope>NUCLEOTIDE SEQUENCE</scope>
</reference>
<accession>A0A0F9UPR9</accession>
<comment type="caution">
    <text evidence="1">The sequence shown here is derived from an EMBL/GenBank/DDBJ whole genome shotgun (WGS) entry which is preliminary data.</text>
</comment>
<gene>
    <name evidence="1" type="ORF">LCGC14_0504410</name>
</gene>
<proteinExistence type="predicted"/>
<sequence length="50" mass="5549">MNHEWHGEERTGVDPTDVISPFKFGGLPSADDDNVDHLWEKSIIGGVETI</sequence>
<protein>
    <submittedName>
        <fullName evidence="1">Uncharacterized protein</fullName>
    </submittedName>
</protein>
<evidence type="ECO:0000313" key="1">
    <source>
        <dbReference type="EMBL" id="KKN63171.1"/>
    </source>
</evidence>
<dbReference type="EMBL" id="LAZR01000598">
    <property type="protein sequence ID" value="KKN63171.1"/>
    <property type="molecule type" value="Genomic_DNA"/>
</dbReference>